<dbReference type="Proteomes" id="UP000481852">
    <property type="component" value="Unassembled WGS sequence"/>
</dbReference>
<keyword evidence="1" id="KW-1133">Transmembrane helix</keyword>
<name>A0A6L5X0J6_9FIRM</name>
<dbReference type="RefSeq" id="WP_154522546.1">
    <property type="nucleotide sequence ID" value="NZ_VULZ01000002.1"/>
</dbReference>
<keyword evidence="1" id="KW-0472">Membrane</keyword>
<protein>
    <submittedName>
        <fullName evidence="2">Uncharacterized protein</fullName>
    </submittedName>
</protein>
<gene>
    <name evidence="2" type="ORF">FYJ35_02185</name>
</gene>
<comment type="caution">
    <text evidence="2">The sequence shown here is derived from an EMBL/GenBank/DDBJ whole genome shotgun (WGS) entry which is preliminary data.</text>
</comment>
<evidence type="ECO:0000313" key="2">
    <source>
        <dbReference type="EMBL" id="MSS13861.1"/>
    </source>
</evidence>
<keyword evidence="1" id="KW-0812">Transmembrane</keyword>
<evidence type="ECO:0000313" key="3">
    <source>
        <dbReference type="Proteomes" id="UP000481852"/>
    </source>
</evidence>
<keyword evidence="3" id="KW-1185">Reference proteome</keyword>
<organism evidence="2 3">
    <name type="scientific">Porcincola intestinalis</name>
    <dbReference type="NCBI Taxonomy" id="2606632"/>
    <lineage>
        <taxon>Bacteria</taxon>
        <taxon>Bacillati</taxon>
        <taxon>Bacillota</taxon>
        <taxon>Clostridia</taxon>
        <taxon>Lachnospirales</taxon>
        <taxon>Lachnospiraceae</taxon>
        <taxon>Porcincola</taxon>
    </lineage>
</organism>
<reference evidence="2 3" key="1">
    <citation type="submission" date="2019-08" db="EMBL/GenBank/DDBJ databases">
        <title>In-depth cultivation of the pig gut microbiome towards novel bacterial diversity and tailored functional studies.</title>
        <authorList>
            <person name="Wylensek D."/>
            <person name="Hitch T.C.A."/>
            <person name="Clavel T."/>
        </authorList>
    </citation>
    <scope>NUCLEOTIDE SEQUENCE [LARGE SCALE GENOMIC DNA]</scope>
    <source>
        <strain evidence="2 3">Oil+RF-744-WCA-WT-11</strain>
    </source>
</reference>
<sequence length="118" mass="13313">MEAVVILTCDGFSEILTSNPVSELRRLKILRAVFKSTKELGGEQVYALKMKNGDARDRKSLKMKRRAMKNCKVLGLSAGWIFFIAPSQSLMQLLSIRNLPLHEMTETELCSLLGGKRR</sequence>
<dbReference type="AlphaFoldDB" id="A0A6L5X0J6"/>
<accession>A0A6L5X0J6</accession>
<dbReference type="EMBL" id="VULZ01000002">
    <property type="protein sequence ID" value="MSS13861.1"/>
    <property type="molecule type" value="Genomic_DNA"/>
</dbReference>
<feature type="transmembrane region" description="Helical" evidence="1">
    <location>
        <begin position="73"/>
        <end position="94"/>
    </location>
</feature>
<proteinExistence type="predicted"/>
<evidence type="ECO:0000256" key="1">
    <source>
        <dbReference type="SAM" id="Phobius"/>
    </source>
</evidence>